<dbReference type="SUPFAM" id="SSF52540">
    <property type="entry name" value="P-loop containing nucleoside triphosphate hydrolases"/>
    <property type="match status" value="1"/>
</dbReference>
<comment type="caution">
    <text evidence="3">The sequence shown here is derived from an EMBL/GenBank/DDBJ whole genome shotgun (WGS) entry which is preliminary data.</text>
</comment>
<protein>
    <submittedName>
        <fullName evidence="3">Phosphopantetheine adenylyltransferase/dephospho-CoA kinase</fullName>
    </submittedName>
</protein>
<gene>
    <name evidence="3" type="ORF">PAPYR_779</name>
</gene>
<keyword evidence="1" id="KW-0547">Nucleotide-binding</keyword>
<dbReference type="InterPro" id="IPR027417">
    <property type="entry name" value="P-loop_NTPase"/>
</dbReference>
<evidence type="ECO:0000256" key="2">
    <source>
        <dbReference type="ARBA" id="ARBA00022840"/>
    </source>
</evidence>
<organism evidence="3 4">
    <name type="scientific">Paratrimastix pyriformis</name>
    <dbReference type="NCBI Taxonomy" id="342808"/>
    <lineage>
        <taxon>Eukaryota</taxon>
        <taxon>Metamonada</taxon>
        <taxon>Preaxostyla</taxon>
        <taxon>Paratrimastigidae</taxon>
        <taxon>Paratrimastix</taxon>
    </lineage>
</organism>
<dbReference type="EMBL" id="JAPMOS010000002">
    <property type="protein sequence ID" value="KAJ4462758.1"/>
    <property type="molecule type" value="Genomic_DNA"/>
</dbReference>
<dbReference type="PANTHER" id="PTHR10695:SF46">
    <property type="entry name" value="BIFUNCTIONAL COENZYME A SYNTHASE-RELATED"/>
    <property type="match status" value="1"/>
</dbReference>
<evidence type="ECO:0000313" key="4">
    <source>
        <dbReference type="Proteomes" id="UP001141327"/>
    </source>
</evidence>
<evidence type="ECO:0000313" key="3">
    <source>
        <dbReference type="EMBL" id="KAJ4462758.1"/>
    </source>
</evidence>
<sequence length="168" mass="19197">MVQCVSILTPSDGKATTHKFRHSSFNKYSKFFPQRRLCDISWPRIMELFQQRIDRLVAEDPENPRKNPLFVVMEAAILIEAGWVGGVDEVWVVVTDPEVACQRLMARNSLSRDEALRRIGAQMSNEEKAKYARVVIHNDANLPTVEAAMALLESQVRAEWDALLDRTK</sequence>
<keyword evidence="3" id="KW-0808">Transferase</keyword>
<dbReference type="PROSITE" id="PS51219">
    <property type="entry name" value="DPCK"/>
    <property type="match status" value="1"/>
</dbReference>
<dbReference type="GO" id="GO:0016301">
    <property type="term" value="F:kinase activity"/>
    <property type="evidence" value="ECO:0007669"/>
    <property type="project" value="UniProtKB-KW"/>
</dbReference>
<dbReference type="CDD" id="cd02022">
    <property type="entry name" value="DPCK"/>
    <property type="match status" value="1"/>
</dbReference>
<keyword evidence="3" id="KW-0548">Nucleotidyltransferase</keyword>
<keyword evidence="4" id="KW-1185">Reference proteome</keyword>
<name>A0ABQ8UV58_9EUKA</name>
<keyword evidence="3" id="KW-0418">Kinase</keyword>
<dbReference type="Proteomes" id="UP001141327">
    <property type="component" value="Unassembled WGS sequence"/>
</dbReference>
<reference evidence="3" key="1">
    <citation type="journal article" date="2022" name="bioRxiv">
        <title>Genomics of Preaxostyla Flagellates Illuminates Evolutionary Transitions and the Path Towards Mitochondrial Loss.</title>
        <authorList>
            <person name="Novak L.V.F."/>
            <person name="Treitli S.C."/>
            <person name="Pyrih J."/>
            <person name="Halakuc P."/>
            <person name="Pipaliya S.V."/>
            <person name="Vacek V."/>
            <person name="Brzon O."/>
            <person name="Soukal P."/>
            <person name="Eme L."/>
            <person name="Dacks J.B."/>
            <person name="Karnkowska A."/>
            <person name="Elias M."/>
            <person name="Hampl V."/>
        </authorList>
    </citation>
    <scope>NUCLEOTIDE SEQUENCE</scope>
    <source>
        <strain evidence="3">RCP-MX</strain>
    </source>
</reference>
<evidence type="ECO:0000256" key="1">
    <source>
        <dbReference type="ARBA" id="ARBA00022741"/>
    </source>
</evidence>
<dbReference type="InterPro" id="IPR001977">
    <property type="entry name" value="Depp_CoAkinase"/>
</dbReference>
<accession>A0ABQ8UV58</accession>
<dbReference type="PANTHER" id="PTHR10695">
    <property type="entry name" value="DEPHOSPHO-COA KINASE-RELATED"/>
    <property type="match status" value="1"/>
</dbReference>
<keyword evidence="2" id="KW-0067">ATP-binding</keyword>
<dbReference type="GO" id="GO:0016779">
    <property type="term" value="F:nucleotidyltransferase activity"/>
    <property type="evidence" value="ECO:0007669"/>
    <property type="project" value="UniProtKB-KW"/>
</dbReference>
<dbReference type="Pfam" id="PF01121">
    <property type="entry name" value="CoaE"/>
    <property type="match status" value="1"/>
</dbReference>
<dbReference type="Gene3D" id="3.40.50.300">
    <property type="entry name" value="P-loop containing nucleotide triphosphate hydrolases"/>
    <property type="match status" value="1"/>
</dbReference>
<proteinExistence type="predicted"/>